<gene>
    <name evidence="2" type="ORF">J34TS1_04360</name>
</gene>
<feature type="chain" id="PRO_5036872712" evidence="1">
    <location>
        <begin position="31"/>
        <end position="141"/>
    </location>
</feature>
<reference evidence="2 3" key="1">
    <citation type="submission" date="2021-03" db="EMBL/GenBank/DDBJ databases">
        <title>Antimicrobial resistance genes in bacteria isolated from Japanese honey, and their potential for conferring macrolide and lincosamide resistance in the American foulbrood pathogen Paenibacillus larvae.</title>
        <authorList>
            <person name="Okamoto M."/>
            <person name="Kumagai M."/>
            <person name="Kanamori H."/>
            <person name="Takamatsu D."/>
        </authorList>
    </citation>
    <scope>NUCLEOTIDE SEQUENCE [LARGE SCALE GENOMIC DNA]</scope>
    <source>
        <strain evidence="2 3">J34TS1</strain>
    </source>
</reference>
<dbReference type="EMBL" id="BORT01000001">
    <property type="protein sequence ID" value="GIO45671.1"/>
    <property type="molecule type" value="Genomic_DNA"/>
</dbReference>
<accession>A0A920CLZ7</accession>
<keyword evidence="1" id="KW-0732">Signal</keyword>
<comment type="caution">
    <text evidence="2">The sequence shown here is derived from an EMBL/GenBank/DDBJ whole genome shotgun (WGS) entry which is preliminary data.</text>
</comment>
<dbReference type="AlphaFoldDB" id="A0A920CLZ7"/>
<organism evidence="2 3">
    <name type="scientific">Paenibacillus azoreducens</name>
    <dbReference type="NCBI Taxonomy" id="116718"/>
    <lineage>
        <taxon>Bacteria</taxon>
        <taxon>Bacillati</taxon>
        <taxon>Bacillota</taxon>
        <taxon>Bacilli</taxon>
        <taxon>Bacillales</taxon>
        <taxon>Paenibacillaceae</taxon>
        <taxon>Paenibacillus</taxon>
    </lineage>
</organism>
<evidence type="ECO:0000256" key="1">
    <source>
        <dbReference type="SAM" id="SignalP"/>
    </source>
</evidence>
<dbReference type="RefSeq" id="WP_212976803.1">
    <property type="nucleotide sequence ID" value="NZ_AP025343.1"/>
</dbReference>
<sequence>MNLKSVFKGVVSTALAVCLIAGTSIIPAFAESTESSSKDYATKSGVIKPFLTSGSRSGTEFQAKYPLKKSNGAKVNFWIKNTGKVSVKITINGDQKRTLAPGKSGHISAPVGSLSSEYKFKAVPTPNGGEISIDYRIAQRD</sequence>
<name>A0A920CLZ7_9BACL</name>
<feature type="signal peptide" evidence="1">
    <location>
        <begin position="1"/>
        <end position="30"/>
    </location>
</feature>
<protein>
    <submittedName>
        <fullName evidence="2">Uncharacterized protein</fullName>
    </submittedName>
</protein>
<proteinExistence type="predicted"/>
<evidence type="ECO:0000313" key="2">
    <source>
        <dbReference type="EMBL" id="GIO45671.1"/>
    </source>
</evidence>
<dbReference type="Proteomes" id="UP000682811">
    <property type="component" value="Unassembled WGS sequence"/>
</dbReference>
<evidence type="ECO:0000313" key="3">
    <source>
        <dbReference type="Proteomes" id="UP000682811"/>
    </source>
</evidence>
<keyword evidence="3" id="KW-1185">Reference proteome</keyword>